<dbReference type="EMBL" id="KQ414616">
    <property type="protein sequence ID" value="KOC68411.1"/>
    <property type="molecule type" value="Genomic_DNA"/>
</dbReference>
<dbReference type="SUPFAM" id="SSF52047">
    <property type="entry name" value="RNI-like"/>
    <property type="match status" value="1"/>
</dbReference>
<organism evidence="4 5">
    <name type="scientific">Habropoda laboriosa</name>
    <dbReference type="NCBI Taxonomy" id="597456"/>
    <lineage>
        <taxon>Eukaryota</taxon>
        <taxon>Metazoa</taxon>
        <taxon>Ecdysozoa</taxon>
        <taxon>Arthropoda</taxon>
        <taxon>Hexapoda</taxon>
        <taxon>Insecta</taxon>
        <taxon>Pterygota</taxon>
        <taxon>Neoptera</taxon>
        <taxon>Endopterygota</taxon>
        <taxon>Hymenoptera</taxon>
        <taxon>Apocrita</taxon>
        <taxon>Aculeata</taxon>
        <taxon>Apoidea</taxon>
        <taxon>Anthophila</taxon>
        <taxon>Apidae</taxon>
        <taxon>Habropoda</taxon>
    </lineage>
</organism>
<name>A0A0L7RCE7_9HYME</name>
<protein>
    <submittedName>
        <fullName evidence="4">T-complex-associated testis-expressed protein 1</fullName>
    </submittedName>
</protein>
<keyword evidence="2" id="KW-0963">Cytoplasm</keyword>
<gene>
    <name evidence="4" type="ORF">WH47_10651</name>
</gene>
<keyword evidence="5" id="KW-1185">Reference proteome</keyword>
<dbReference type="InterPro" id="IPR032675">
    <property type="entry name" value="LRR_dom_sf"/>
</dbReference>
<keyword evidence="3" id="KW-0206">Cytoskeleton</keyword>
<dbReference type="GO" id="GO:0005856">
    <property type="term" value="C:cytoskeleton"/>
    <property type="evidence" value="ECO:0007669"/>
    <property type="project" value="UniProtKB-SubCell"/>
</dbReference>
<dbReference type="SMART" id="SM00368">
    <property type="entry name" value="LRR_RI"/>
    <property type="match status" value="4"/>
</dbReference>
<dbReference type="Pfam" id="PF13516">
    <property type="entry name" value="LRR_6"/>
    <property type="match status" value="3"/>
</dbReference>
<comment type="subcellular location">
    <subcellularLocation>
        <location evidence="1">Cytoplasm</location>
        <location evidence="1">Cytoskeleton</location>
    </subcellularLocation>
</comment>
<sequence>MKIPYTIPRNTFEAYRCSYDTTRLTCEVERTIRPEDVSWDEWKVPSLKTLALRVIASAWKQNPILEELPTCEDRNMLIEILSTDLPFELTIKKIEDDYYWERCSKARWEHNAPAEHGNSWRRRYCEGVLREYLENLEPTFFESQREACEKMVELVLDHVHTIELRYLLPTKKQRISLDEEDPCLMAEEDVHHIPLELILPRFPNLTEICINFGLIYMNDGFEWRDFEISIEDCAGLGRGIKACPKLKKLTLTRSNLDQPRAAALLQGVVENDNVKEIDFSHCKLQDKGAHAIGEFLSLHKNLKTLHVANNDIGPEGVCGITYGLLKKEDSILKHLNLRLNSLLDAGAFHVCAYLLRSESLEVLDVSACGIEAAGGSAIAEVLGSGSMKTESLDLDVSSNNFGENGEIFLLEETQQNIIS</sequence>
<dbReference type="Gene3D" id="3.80.10.10">
    <property type="entry name" value="Ribonuclease Inhibitor"/>
    <property type="match status" value="2"/>
</dbReference>
<evidence type="ECO:0000256" key="2">
    <source>
        <dbReference type="ARBA" id="ARBA00022490"/>
    </source>
</evidence>
<dbReference type="PANTHER" id="PTHR24107">
    <property type="entry name" value="YNEIN REGULATORY COMPLEX SUBUNIT 5"/>
    <property type="match status" value="1"/>
</dbReference>
<dbReference type="InterPro" id="IPR052410">
    <property type="entry name" value="DRC5"/>
</dbReference>
<evidence type="ECO:0000313" key="5">
    <source>
        <dbReference type="Proteomes" id="UP000053825"/>
    </source>
</evidence>
<reference evidence="4 5" key="1">
    <citation type="submission" date="2015-07" db="EMBL/GenBank/DDBJ databases">
        <title>The genome of Habropoda laboriosa.</title>
        <authorList>
            <person name="Pan H."/>
            <person name="Kapheim K."/>
        </authorList>
    </citation>
    <scope>NUCLEOTIDE SEQUENCE [LARGE SCALE GENOMIC DNA]</scope>
    <source>
        <strain evidence="4">0110345459</strain>
    </source>
</reference>
<dbReference type="STRING" id="597456.A0A0L7RCE7"/>
<dbReference type="AlphaFoldDB" id="A0A0L7RCE7"/>
<dbReference type="PANTHER" id="PTHR24107:SF20">
    <property type="entry name" value="DYNEIN REGULATORY COMPLEX SUBUNIT 5"/>
    <property type="match status" value="1"/>
</dbReference>
<dbReference type="Proteomes" id="UP000053825">
    <property type="component" value="Unassembled WGS sequence"/>
</dbReference>
<evidence type="ECO:0000313" key="4">
    <source>
        <dbReference type="EMBL" id="KOC68411.1"/>
    </source>
</evidence>
<accession>A0A0L7RCE7</accession>
<dbReference type="OrthoDB" id="341587at2759"/>
<proteinExistence type="predicted"/>
<evidence type="ECO:0000256" key="3">
    <source>
        <dbReference type="ARBA" id="ARBA00023212"/>
    </source>
</evidence>
<dbReference type="InterPro" id="IPR001611">
    <property type="entry name" value="Leu-rich_rpt"/>
</dbReference>
<evidence type="ECO:0000256" key="1">
    <source>
        <dbReference type="ARBA" id="ARBA00004245"/>
    </source>
</evidence>